<evidence type="ECO:0000256" key="1">
    <source>
        <dbReference type="SAM" id="MobiDB-lite"/>
    </source>
</evidence>
<organism evidence="2 3">
    <name type="scientific">candidate division WWE3 bacterium</name>
    <dbReference type="NCBI Taxonomy" id="2053526"/>
    <lineage>
        <taxon>Bacteria</taxon>
        <taxon>Katanobacteria</taxon>
    </lineage>
</organism>
<dbReference type="AlphaFoldDB" id="A0A955IW26"/>
<comment type="caution">
    <text evidence="2">The sequence shown here is derived from an EMBL/GenBank/DDBJ whole genome shotgun (WGS) entry which is preliminary data.</text>
</comment>
<name>A0A955IW26_UNCKA</name>
<reference evidence="2" key="1">
    <citation type="submission" date="2020-04" db="EMBL/GenBank/DDBJ databases">
        <authorList>
            <person name="Zhang T."/>
        </authorList>
    </citation>
    <scope>NUCLEOTIDE SEQUENCE</scope>
    <source>
        <strain evidence="2">HKST-UBA80</strain>
    </source>
</reference>
<dbReference type="Proteomes" id="UP000714817">
    <property type="component" value="Unassembled WGS sequence"/>
</dbReference>
<gene>
    <name evidence="2" type="ORF">KDA10_03080</name>
</gene>
<sequence>MFNSFNSFGNKGYGQSGSEFGYSENRRGNFKFTLENPLATGDESLSEIEAELSPLLTENYNCVPCDFETEYDFFSRGKNTAEILKRILMFAFSSRIKVSIDVMPHIQERGRTTDPTTGSTKTNKMFYTDLVEGVGSKHRVQQGIFYVHGDKKLHKLTPKNYRKGTSMYEGSLHPFDIPRNRKLDERYKLNPKFCEYRPVAIEGEPDFVVIQTTVAHRETNKVAYEYWDILVREELYEPDLHAKQAANIVSFPTDTNLIFSSMHPVAIQAFNVFVAKVVASPNNYYDKEELLSSMGNLQNVFDIVNIHIIKNKKMVSVETCKLNQVVTFGTKTTTNVSQKQGIQPLQQPANNGDPFATSNQGFNNGFDDPYLYDDFNNNYPSYGTNNGLNSQGNYGLNANDPYNNYGYGAYPNGNSNYGAAPQDQNQNTDSLKDHDMTRDDSTLKKESRVVEISDTDGLKILTRKRLEDKSVKETRSGLGISTQINAEYSFSNFLIDSAKFILVDTTESKFDYMNANEKSSRRERSILINADKLENQEKAALDDLLVEHSTQA</sequence>
<protein>
    <submittedName>
        <fullName evidence="2">Uncharacterized protein</fullName>
    </submittedName>
</protein>
<feature type="region of interest" description="Disordered" evidence="1">
    <location>
        <begin position="413"/>
        <end position="444"/>
    </location>
</feature>
<evidence type="ECO:0000313" key="3">
    <source>
        <dbReference type="Proteomes" id="UP000714817"/>
    </source>
</evidence>
<feature type="compositionally biased region" description="Basic and acidic residues" evidence="1">
    <location>
        <begin position="430"/>
        <end position="444"/>
    </location>
</feature>
<accession>A0A955IW26</accession>
<proteinExistence type="predicted"/>
<evidence type="ECO:0000313" key="2">
    <source>
        <dbReference type="EMBL" id="MCA9302313.1"/>
    </source>
</evidence>
<dbReference type="EMBL" id="JAGQNY010000011">
    <property type="protein sequence ID" value="MCA9302313.1"/>
    <property type="molecule type" value="Genomic_DNA"/>
</dbReference>
<reference evidence="2" key="2">
    <citation type="journal article" date="2021" name="Microbiome">
        <title>Successional dynamics and alternative stable states in a saline activated sludge microbial community over 9 years.</title>
        <authorList>
            <person name="Wang Y."/>
            <person name="Ye J."/>
            <person name="Ju F."/>
            <person name="Liu L."/>
            <person name="Boyd J.A."/>
            <person name="Deng Y."/>
            <person name="Parks D.H."/>
            <person name="Jiang X."/>
            <person name="Yin X."/>
            <person name="Woodcroft B.J."/>
            <person name="Tyson G.W."/>
            <person name="Hugenholtz P."/>
            <person name="Polz M.F."/>
            <person name="Zhang T."/>
        </authorList>
    </citation>
    <scope>NUCLEOTIDE SEQUENCE</scope>
    <source>
        <strain evidence="2">HKST-UBA80</strain>
    </source>
</reference>